<sequence length="151" mass="17853">MNIEQRNRIVSIVLIVVILFLGYWLYVTITGPWQEVQRERAMTEQVRENMMAVNEAIRFYNEHNNRFPVALDSLFVFITNNERFMSNPDSVLRNRRFDPDTFFLSPRTGNRFEYALNDSARPPLYMISDPDTDDRIGTLDRVTDRGAPSWR</sequence>
<proteinExistence type="predicted"/>
<keyword evidence="2" id="KW-1133">Transmembrane helix</keyword>
<gene>
    <name evidence="3" type="ORF">CYPRO_0303</name>
</gene>
<feature type="transmembrane region" description="Helical" evidence="2">
    <location>
        <begin position="12"/>
        <end position="33"/>
    </location>
</feature>
<keyword evidence="2" id="KW-0812">Transmembrane</keyword>
<protein>
    <recommendedName>
        <fullName evidence="5">Type II secretion system protein GspG C-terminal domain-containing protein</fullName>
    </recommendedName>
</protein>
<dbReference type="Proteomes" id="UP000254808">
    <property type="component" value="Chromosome"/>
</dbReference>
<evidence type="ECO:0000256" key="2">
    <source>
        <dbReference type="SAM" id="Phobius"/>
    </source>
</evidence>
<evidence type="ECO:0000313" key="4">
    <source>
        <dbReference type="Proteomes" id="UP000254808"/>
    </source>
</evidence>
<dbReference type="AlphaFoldDB" id="A0A345UGI9"/>
<keyword evidence="4" id="KW-1185">Reference proteome</keyword>
<name>A0A345UGI9_9BACT</name>
<feature type="compositionally biased region" description="Basic and acidic residues" evidence="1">
    <location>
        <begin position="133"/>
        <end position="144"/>
    </location>
</feature>
<evidence type="ECO:0000256" key="1">
    <source>
        <dbReference type="SAM" id="MobiDB-lite"/>
    </source>
</evidence>
<reference evidence="3 4" key="1">
    <citation type="submission" date="2018-03" db="EMBL/GenBank/DDBJ databases">
        <title>Phenotypic and genomic properties of Cyclonatronum proteinivorum gen. nov., sp. nov., a haloalkaliphilic bacteroidete from soda lakes possessing Na+-translocating rhodopsin.</title>
        <authorList>
            <person name="Toshchakov S.V."/>
            <person name="Korzhenkov A."/>
            <person name="Samarov N.I."/>
            <person name="Kublanov I.V."/>
            <person name="Muntyan M.S."/>
            <person name="Sorokin D.Y."/>
        </authorList>
    </citation>
    <scope>NUCLEOTIDE SEQUENCE [LARGE SCALE GENOMIC DNA]</scope>
    <source>
        <strain evidence="3 4">Omega</strain>
    </source>
</reference>
<feature type="region of interest" description="Disordered" evidence="1">
    <location>
        <begin position="127"/>
        <end position="151"/>
    </location>
</feature>
<dbReference type="OrthoDB" id="1524109at2"/>
<dbReference type="RefSeq" id="WP_114982879.1">
    <property type="nucleotide sequence ID" value="NZ_CP027806.1"/>
</dbReference>
<accession>A0A345UGI9</accession>
<keyword evidence="2" id="KW-0472">Membrane</keyword>
<evidence type="ECO:0008006" key="5">
    <source>
        <dbReference type="Google" id="ProtNLM"/>
    </source>
</evidence>
<organism evidence="3 4">
    <name type="scientific">Cyclonatronum proteinivorum</name>
    <dbReference type="NCBI Taxonomy" id="1457365"/>
    <lineage>
        <taxon>Bacteria</taxon>
        <taxon>Pseudomonadati</taxon>
        <taxon>Balneolota</taxon>
        <taxon>Balneolia</taxon>
        <taxon>Balneolales</taxon>
        <taxon>Cyclonatronaceae</taxon>
        <taxon>Cyclonatronum</taxon>
    </lineage>
</organism>
<evidence type="ECO:0000313" key="3">
    <source>
        <dbReference type="EMBL" id="AXI99590.1"/>
    </source>
</evidence>
<dbReference type="EMBL" id="CP027806">
    <property type="protein sequence ID" value="AXI99590.1"/>
    <property type="molecule type" value="Genomic_DNA"/>
</dbReference>
<dbReference type="KEGG" id="cprv:CYPRO_0303"/>